<reference evidence="1" key="1">
    <citation type="submission" date="2016-07" db="EMBL/GenBank/DDBJ databases">
        <authorList>
            <person name="Bretaudeau A."/>
        </authorList>
    </citation>
    <scope>NUCLEOTIDE SEQUENCE</scope>
    <source>
        <strain evidence="1">Rice</strain>
        <tissue evidence="1">Whole body</tissue>
    </source>
</reference>
<evidence type="ECO:0000313" key="1">
    <source>
        <dbReference type="EMBL" id="SOQ35749.1"/>
    </source>
</evidence>
<sequence>MALMLEGETLGKKRRHFNKLVADAVASKHYELTPIGDTDSDIDNLLKIEIACKARNVDYVIEVMKSKDMLYAATAIKKSTWLITDPQYAHIINPEYLHTQLKPYMTTKAFNKLMLHVRLNLKDESRVEAFYEHFKDTDSGCKWLQNCSIPFIENVMKSERPVPVWLFKRLCKRSSRFLSYNHKITNIKPYSRSLQAVLFMLKSQTDHILNMIEDKSRKGFCKIGKHKTEFLMKKYPRRVIEQFEIYGNFVDMSVVAKYIKEEEMQSFLHKHANYLAFKIHNCESWGYFINRIPIQERFEFVKNTFIDKSNTGVALTEEVRTKIEFNVKTYQWYEFAPFDIAFTELKKLIRKESQPADRHDILLVLISCGSKKSPHIKTLLKYLNEKHMNEPFKFKIKFICKLLFSTAVHEYDIDTWNYLDQFFYSMEVYTETEKCVEACRAYIILYKVLHDEPVPDIITTQVSVESFRNIQKTLNAQQKSKLFTYLLNTLWAQTNRASCVTNESDFRKTILQMSRVITLVKSWKQEITCYRFILERIQELIKIKEDNKWTTDMSCLYNVNKSWRKYMFEESLSLSLSEETCLNALKHKPQLLTRHDKQIHTLRTDDAVSLRRVLAKLRVYWPDSLAPHWTEAYMQSLNKPTGQKAIINGIFLLSPIDQVVQLAKKHVPSDTKINWSDSNQAEISIQRNIAKHLHVARPLVPLDTVLWYAKGDYLQYAVPSLSAVLSNVSEVESREYLPKLLNAPVSLQKFGLRLTYTKFEASEIKHVFSDIWKITKNATIRAVIFEQTFNQLCISKNQNIENELWELLSLFMQDLNSQESSSLYKILSKVKSVPISLRGKYYMKSYEILKSLPESHNCVSYLKKNIAYATHVMELLDEDFVVNKLLSPVESTFCKHNEMYLDVFACFLLCGESEENQLQRFRRIEKAIDEAFQRWHDIHLNCFYVKMLFDNFLKSLVKNFEEYFVRNKTPIPVKLFQEIQSKIQKELPLVENYVLFTVWSLVTEYVKCMKEHASNISNILKSSSSENFWKDIHLEVSPSFGKKVIGYLKEDTEKYSSAIHDLFTEALNRMLYIFNFKDVKLVVLSHMLYDREFIPSYLVVCKCMPNETNDDEKSKRFEILNQIKSHPSPLVGLYYHHHFNIRPQYLNIMAPLDLEGGTLGQRHKHYNKLLKETISSGQPVSAFTLGDNDVENLLKIDQACHARDIDFIVSVFKSGDMLCVSRALARSPWLVTDSQYANIINSDYVHTQLFPYMSTKAFIKLIKHIRLNIQDEVRAEQFYLHEKKDTDALRWLPKCSASFIEAKIEKHIDNMKVRTFKRLCEKTNKIFEIVLDKTCYYERARYAQVAMFLLKVDVDKFLDVVEKDRSNYIPKFNDKATALIMKKSPKRVIDKFDRYATSIHIPTFSRYLKTDEIKPFLYAQAKKDNDKNFEYYNLRNFFRYDTVKYFIKRLPKNEQFEFVKKVFIDKEIAEAHEEKLAAGTEQYDMRKLYIIVRTPSYIWYRFADFERAFKDITEKISKDLDNYDIVSMLAVLMSCAQNNLQHIQKLIQYYLDKHRTLDSLYTLKFTAKLLDRTNIYKYDEKTWNLINELFKILKIYDEPNNDWQNTVAIIEFVVVYNIVHDQIVPANVQQKFSFKTLKEHGKKLNEEQKEKVFRYLYDLLINKLKPITKEDEFSDTLTILSQILELLRDWKKELTDYTLVTDKIKECVKIKRENSWKGSLLHLYKFKKSWQRLMFEESVAMNPGEEVCLNALKHDPLLLERQSKEVQSLRSNDAVSLRRLLAKLRIYWPQSLATQWANAYKENLNKTDGHKATIRGLCTSLSQKQLLELIDKYKPTDAKIDWSAVDDRILSIQRFIAKNMHIARPQPSPESILFFARGDYLQYALPSLLAIFYNLNITESKKYIPKLLDAPVSVQKHGIRLAYKKLDHETIKKIFFDCWKSSKNVSIRAIIFKFTFELLCNEKDSVKAVSLWEMVELFIDNLTFEEDKKIYELMCRVEQVPRNVRAKYLIKVYDFMKKLTQKVKEEDRDNYKRLTAQLAEHSRQIMDDMPPEFVHGVIQEFIDKDFFGFEDNFGSIHSGGIISVISAYLLNAKDENIQTEKYEKVFVPIMKRAFEKWSEKKNGNFIIRSNFQYLLLKLSDDLRDYVVENKLLLPVKMFLNIKEELEKSISISENYMLLTKWKLTVAIAKLAEKPYSEDKNWADITAEIAPEFGKISLDYLKEDVKTHFPCIYKLYSKALNTQLQLINEESNKIKIYKCFLAENDFIEGYLTAIETSKDAYLYNKDSYADLWNQISEHPSVEIKMHYYYNTNNDYNGCCY</sequence>
<dbReference type="EMBL" id="ODYU01000635">
    <property type="protein sequence ID" value="SOQ35749.1"/>
    <property type="molecule type" value="Genomic_DNA"/>
</dbReference>
<protein>
    <submittedName>
        <fullName evidence="1">SFRICE_013970</fullName>
    </submittedName>
</protein>
<accession>A0A2H1V4K5</accession>
<gene>
    <name evidence="1" type="ORF">SFRICE_013970</name>
</gene>
<name>A0A2H1V4K5_SPOFR</name>
<proteinExistence type="predicted"/>
<organism evidence="1">
    <name type="scientific">Spodoptera frugiperda</name>
    <name type="common">Fall armyworm</name>
    <dbReference type="NCBI Taxonomy" id="7108"/>
    <lineage>
        <taxon>Eukaryota</taxon>
        <taxon>Metazoa</taxon>
        <taxon>Ecdysozoa</taxon>
        <taxon>Arthropoda</taxon>
        <taxon>Hexapoda</taxon>
        <taxon>Insecta</taxon>
        <taxon>Pterygota</taxon>
        <taxon>Neoptera</taxon>
        <taxon>Endopterygota</taxon>
        <taxon>Lepidoptera</taxon>
        <taxon>Glossata</taxon>
        <taxon>Ditrysia</taxon>
        <taxon>Noctuoidea</taxon>
        <taxon>Noctuidae</taxon>
        <taxon>Amphipyrinae</taxon>
        <taxon>Spodoptera</taxon>
    </lineage>
</organism>